<dbReference type="EMBL" id="AP019389">
    <property type="protein sequence ID" value="BBI19777.1"/>
    <property type="molecule type" value="Genomic_DNA"/>
</dbReference>
<keyword evidence="2" id="KW-0812">Transmembrane</keyword>
<feature type="transmembrane region" description="Helical" evidence="2">
    <location>
        <begin position="176"/>
        <end position="193"/>
    </location>
</feature>
<evidence type="ECO:0000313" key="3">
    <source>
        <dbReference type="EMBL" id="BBI19777.1"/>
    </source>
</evidence>
<accession>A0A3T1CFM8</accession>
<reference evidence="3 4" key="1">
    <citation type="submission" date="2019-01" db="EMBL/GenBank/DDBJ databases">
        <title>Complete genome sequence of Erythrobacter flavus KJ5.</title>
        <authorList>
            <person name="Kanesaki Y."/>
            <person name="Brotosudarmo T."/>
            <person name="Moriuchi R."/>
            <person name="Awai K."/>
        </authorList>
    </citation>
    <scope>NUCLEOTIDE SEQUENCE [LARGE SCALE GENOMIC DNA]</scope>
    <source>
        <strain evidence="3 4">KJ5</strain>
    </source>
</reference>
<dbReference type="AlphaFoldDB" id="A0A3T1CFM8"/>
<keyword evidence="4" id="KW-1185">Reference proteome</keyword>
<name>A0A3T1CFM8_9SPHN</name>
<dbReference type="Proteomes" id="UP000290057">
    <property type="component" value="Chromosome"/>
</dbReference>
<evidence type="ECO:0000256" key="1">
    <source>
        <dbReference type="SAM" id="MobiDB-lite"/>
    </source>
</evidence>
<feature type="region of interest" description="Disordered" evidence="1">
    <location>
        <begin position="116"/>
        <end position="172"/>
    </location>
</feature>
<organism evidence="3 4">
    <name type="scientific">Qipengyuania flava</name>
    <dbReference type="NCBI Taxonomy" id="192812"/>
    <lineage>
        <taxon>Bacteria</taxon>
        <taxon>Pseudomonadati</taxon>
        <taxon>Pseudomonadota</taxon>
        <taxon>Alphaproteobacteria</taxon>
        <taxon>Sphingomonadales</taxon>
        <taxon>Erythrobacteraceae</taxon>
        <taxon>Qipengyuania</taxon>
    </lineage>
</organism>
<gene>
    <name evidence="3" type="ORF">EKJ_06240</name>
</gene>
<sequence length="223" mass="25139">MPKLPYIDRIWRARGSIELIPPRTSQSVFARLDGLLDDGGTSHEVHGDTLHYVKDNPAAQDKLATFSRGTLRVEDSAGRARLHYELISPALLLCFLAPLLFLAIAQATIFISELEGPSTEETSETEKDKEEEEEARPLNVIDQMLGAPQPETLEEKKQRMEEEGEEKKGRHSPTPAYVFAGLFFALYLVGRVLEPWLVRRTFRQTLNEPREQSHLESAAQADS</sequence>
<feature type="transmembrane region" description="Helical" evidence="2">
    <location>
        <begin position="90"/>
        <end position="111"/>
    </location>
</feature>
<protein>
    <submittedName>
        <fullName evidence="3">Uncharacterized protein</fullName>
    </submittedName>
</protein>
<keyword evidence="2" id="KW-0472">Membrane</keyword>
<dbReference type="RefSeq" id="WP_130585861.1">
    <property type="nucleotide sequence ID" value="NZ_AP019389.1"/>
</dbReference>
<evidence type="ECO:0000313" key="4">
    <source>
        <dbReference type="Proteomes" id="UP000290057"/>
    </source>
</evidence>
<proteinExistence type="predicted"/>
<evidence type="ECO:0000256" key="2">
    <source>
        <dbReference type="SAM" id="Phobius"/>
    </source>
</evidence>
<feature type="compositionally biased region" description="Basic and acidic residues" evidence="1">
    <location>
        <begin position="153"/>
        <end position="168"/>
    </location>
</feature>
<keyword evidence="2" id="KW-1133">Transmembrane helix</keyword>